<keyword evidence="2" id="KW-1185">Reference proteome</keyword>
<gene>
    <name evidence="1" type="ORF">vB_PaeM_PS2400010</name>
</gene>
<protein>
    <submittedName>
        <fullName evidence="1">Uncharacterized protein</fullName>
    </submittedName>
</protein>
<dbReference type="GeneID" id="26632589"/>
<evidence type="ECO:0000313" key="2">
    <source>
        <dbReference type="Proteomes" id="UP000203203"/>
    </source>
</evidence>
<name>A0A0K0L994_9CAUD</name>
<sequence length="104" mass="12130">MQGIKLSDAIVQGMGKALSTGKLSAMCFHLMELLPHEHPVQEEFHCWLETYLQTKGRDYSFVRTMLEVHFEELNPGTLLTRQDLGHLWCNFYVWAVFDMKRKGI</sequence>
<organism evidence="1 2">
    <name type="scientific">Pseudomonas phage vB_PaeM_PS24</name>
    <dbReference type="NCBI Taxonomy" id="1542092"/>
    <lineage>
        <taxon>Viruses</taxon>
        <taxon>Duplodnaviria</taxon>
        <taxon>Heunggongvirae</taxon>
        <taxon>Uroviricota</taxon>
        <taxon>Caudoviricetes</taxon>
        <taxon>Vandenendeviridae</taxon>
        <taxon>Nankokuvirus</taxon>
        <taxon>Nankokuvirus PS24</taxon>
    </lineage>
</organism>
<dbReference type="EMBL" id="KM434186">
    <property type="protein sequence ID" value="AIW01715.1"/>
    <property type="molecule type" value="Genomic_DNA"/>
</dbReference>
<dbReference type="KEGG" id="vg:26632589"/>
<accession>A0A0K0L994</accession>
<evidence type="ECO:0000313" key="1">
    <source>
        <dbReference type="EMBL" id="AIW01715.1"/>
    </source>
</evidence>
<reference evidence="2" key="1">
    <citation type="submission" date="2014-08" db="EMBL/GenBank/DDBJ databases">
        <authorList>
            <person name="Gozdek A."/>
            <person name="Dabrowski K."/>
            <person name="Lobocka M."/>
        </authorList>
    </citation>
    <scope>NUCLEOTIDE SEQUENCE [LARGE SCALE GENOMIC DNA]</scope>
</reference>
<dbReference type="RefSeq" id="YP_009205975.1">
    <property type="nucleotide sequence ID" value="NC_028882.1"/>
</dbReference>
<proteinExistence type="predicted"/>
<dbReference type="Proteomes" id="UP000203203">
    <property type="component" value="Segment"/>
</dbReference>